<keyword evidence="2" id="KW-1185">Reference proteome</keyword>
<accession>A0ABZ0KU22</accession>
<dbReference type="Proteomes" id="UP001303532">
    <property type="component" value="Chromosome"/>
</dbReference>
<sequence length="39" mass="4579">MKLTKVVKTAIKWGPIILPFVMKIVNDKKQSESIPKRRR</sequence>
<proteinExistence type="predicted"/>
<evidence type="ECO:0000313" key="1">
    <source>
        <dbReference type="EMBL" id="WOV83588.1"/>
    </source>
</evidence>
<reference evidence="1 2" key="1">
    <citation type="submission" date="2023-01" db="EMBL/GenBank/DDBJ databases">
        <title>Sporosarcina sp. nov., isolated from Korean tranditional fermented seafood 'Jeotgal'.</title>
        <authorList>
            <person name="Yang A.-I."/>
        </authorList>
    </citation>
    <scope>NUCLEOTIDE SEQUENCE [LARGE SCALE GENOMIC DNA]</scope>
    <source>
        <strain evidence="1 2">B2O-1</strain>
    </source>
</reference>
<name>A0ABZ0KU22_9BACL</name>
<dbReference type="EMBL" id="CP116341">
    <property type="protein sequence ID" value="WOV83588.1"/>
    <property type="molecule type" value="Genomic_DNA"/>
</dbReference>
<organism evidence="1 2">
    <name type="scientific">Sporosarcina jeotgali</name>
    <dbReference type="NCBI Taxonomy" id="3020056"/>
    <lineage>
        <taxon>Bacteria</taxon>
        <taxon>Bacillati</taxon>
        <taxon>Bacillota</taxon>
        <taxon>Bacilli</taxon>
        <taxon>Bacillales</taxon>
        <taxon>Caryophanaceae</taxon>
        <taxon>Sporosarcina</taxon>
    </lineage>
</organism>
<evidence type="ECO:0000313" key="2">
    <source>
        <dbReference type="Proteomes" id="UP001303532"/>
    </source>
</evidence>
<protein>
    <recommendedName>
        <fullName evidence="3">Stage V sporulation protein M</fullName>
    </recommendedName>
</protein>
<gene>
    <name evidence="1" type="ORF">PGH26_11940</name>
</gene>
<evidence type="ECO:0008006" key="3">
    <source>
        <dbReference type="Google" id="ProtNLM"/>
    </source>
</evidence>